<keyword evidence="10" id="KW-1185">Reference proteome</keyword>
<dbReference type="InterPro" id="IPR003362">
    <property type="entry name" value="Bact_transf"/>
</dbReference>
<feature type="transmembrane region" description="Helical" evidence="7">
    <location>
        <begin position="12"/>
        <end position="36"/>
    </location>
</feature>
<dbReference type="RefSeq" id="WP_068836254.1">
    <property type="nucleotide sequence ID" value="NZ_BMXC01000001.1"/>
</dbReference>
<evidence type="ECO:0000313" key="9">
    <source>
        <dbReference type="EMBL" id="SFU45986.1"/>
    </source>
</evidence>
<dbReference type="OrthoDB" id="9808602at2"/>
<dbReference type="InterPro" id="IPR017473">
    <property type="entry name" value="Undecaprenyl-P_gluc_Ptfrase"/>
</dbReference>
<evidence type="ECO:0000256" key="6">
    <source>
        <dbReference type="ARBA" id="ARBA00023136"/>
    </source>
</evidence>
<dbReference type="Pfam" id="PF02397">
    <property type="entry name" value="Bac_transf"/>
    <property type="match status" value="1"/>
</dbReference>
<dbReference type="Gene3D" id="3.40.50.720">
    <property type="entry name" value="NAD(P)-binding Rossmann-like Domain"/>
    <property type="match status" value="1"/>
</dbReference>
<dbReference type="GO" id="GO:0016780">
    <property type="term" value="F:phosphotransferase activity, for other substituted phosphate groups"/>
    <property type="evidence" value="ECO:0007669"/>
    <property type="project" value="TreeGrafter"/>
</dbReference>
<dbReference type="STRING" id="388950.GCA_001611675_00001"/>
<reference evidence="10" key="1">
    <citation type="submission" date="2016-10" db="EMBL/GenBank/DDBJ databases">
        <authorList>
            <person name="Varghese N."/>
        </authorList>
    </citation>
    <scope>NUCLEOTIDE SEQUENCE [LARGE SCALE GENOMIC DNA]</scope>
    <source>
        <strain evidence="10">DSM 18820</strain>
    </source>
</reference>
<dbReference type="PANTHER" id="PTHR30576:SF0">
    <property type="entry name" value="UNDECAPRENYL-PHOSPHATE N-ACETYLGALACTOSAMINYL 1-PHOSPHATE TRANSFERASE-RELATED"/>
    <property type="match status" value="1"/>
</dbReference>
<keyword evidence="3 9" id="KW-0808">Transferase</keyword>
<evidence type="ECO:0000259" key="8">
    <source>
        <dbReference type="Pfam" id="PF02397"/>
    </source>
</evidence>
<proteinExistence type="inferred from homology"/>
<dbReference type="NCBIfam" id="TIGR03025">
    <property type="entry name" value="EPS_sugtrans"/>
    <property type="match status" value="1"/>
</dbReference>
<accession>A0A1I7GCK1</accession>
<name>A0A1I7GCK1_9BACT</name>
<evidence type="ECO:0000313" key="10">
    <source>
        <dbReference type="Proteomes" id="UP000182491"/>
    </source>
</evidence>
<dbReference type="Proteomes" id="UP000182491">
    <property type="component" value="Unassembled WGS sequence"/>
</dbReference>
<dbReference type="NCBIfam" id="TIGR03023">
    <property type="entry name" value="WcaJ_sugtrans"/>
    <property type="match status" value="1"/>
</dbReference>
<keyword evidence="4 7" id="KW-0812">Transmembrane</keyword>
<dbReference type="Pfam" id="PF13727">
    <property type="entry name" value="CoA_binding_3"/>
    <property type="match status" value="1"/>
</dbReference>
<evidence type="ECO:0000256" key="5">
    <source>
        <dbReference type="ARBA" id="ARBA00022989"/>
    </source>
</evidence>
<keyword evidence="6 7" id="KW-0472">Membrane</keyword>
<comment type="similarity">
    <text evidence="2">Belongs to the bacterial sugar transferase family.</text>
</comment>
<dbReference type="InterPro" id="IPR017475">
    <property type="entry name" value="EPS_sugar_tfrase"/>
</dbReference>
<evidence type="ECO:0000256" key="3">
    <source>
        <dbReference type="ARBA" id="ARBA00022679"/>
    </source>
</evidence>
<keyword evidence="5 7" id="KW-1133">Transmembrane helix</keyword>
<dbReference type="PANTHER" id="PTHR30576">
    <property type="entry name" value="COLANIC BIOSYNTHESIS UDP-GLUCOSE LIPID CARRIER TRANSFERASE"/>
    <property type="match status" value="1"/>
</dbReference>
<feature type="domain" description="Bacterial sugar transferase" evidence="8">
    <location>
        <begin position="269"/>
        <end position="453"/>
    </location>
</feature>
<feature type="transmembrane region" description="Helical" evidence="7">
    <location>
        <begin position="274"/>
        <end position="296"/>
    </location>
</feature>
<evidence type="ECO:0000256" key="2">
    <source>
        <dbReference type="ARBA" id="ARBA00006464"/>
    </source>
</evidence>
<gene>
    <name evidence="9" type="ORF">SAMN04487941_0902</name>
</gene>
<feature type="transmembrane region" description="Helical" evidence="7">
    <location>
        <begin position="48"/>
        <end position="68"/>
    </location>
</feature>
<protein>
    <submittedName>
        <fullName evidence="9">Putative colanic acid biosysnthesis UDP-glucose lipid carrier transferase</fullName>
    </submittedName>
</protein>
<dbReference type="AlphaFoldDB" id="A0A1I7GCK1"/>
<sequence length="460" mass="54009">MPGLYSRYIKPVHALGDAAAIVISSIAAHVFVYSNVYGFFTVTYVQQLLYALFAWFSCTALLNSYKFYRVTRIIKVFTNVLKVVLLYVLLVEAILNILNTDLYSREYLLLHYAILLSLVLSWRLFVIIFLRYFRRKGYNYRRVIIVGYNTAAKDLKKFFKQHPEHGYRFLGFFDDKETTSKDVVGRIAEVENFIIENQVDEIYCCPYELEHEQVVRLMNFVDNNLVRLKFLPEPGGFMFRNLKVDFYDMLPVLVFRSIPLDDAINKVFKRTFDILFSIFVIVFILSWLLPLLAIMIRLDSKGPIFFKQERSGIDNKKFKCWKLRSMYVNQEANLQQARRGDSRITPVGAFLRKTSLDELPQFFNVLMGQMSVVGPRPHMLKHTQEYSLLVDKFMVRHFIKPGITGLSQVRGLRGDTSEVHQMKARVKLDIFYLENWSLLLDLKIIFYTVYNVFRGDEHAF</sequence>
<organism evidence="9 10">
    <name type="scientific">Pontibacter akesuensis</name>
    <dbReference type="NCBI Taxonomy" id="388950"/>
    <lineage>
        <taxon>Bacteria</taxon>
        <taxon>Pseudomonadati</taxon>
        <taxon>Bacteroidota</taxon>
        <taxon>Cytophagia</taxon>
        <taxon>Cytophagales</taxon>
        <taxon>Hymenobacteraceae</taxon>
        <taxon>Pontibacter</taxon>
    </lineage>
</organism>
<evidence type="ECO:0000256" key="1">
    <source>
        <dbReference type="ARBA" id="ARBA00004141"/>
    </source>
</evidence>
<comment type="subcellular location">
    <subcellularLocation>
        <location evidence="1">Membrane</location>
        <topology evidence="1">Multi-pass membrane protein</topology>
    </subcellularLocation>
</comment>
<evidence type="ECO:0000256" key="4">
    <source>
        <dbReference type="ARBA" id="ARBA00022692"/>
    </source>
</evidence>
<dbReference type="GO" id="GO:0016020">
    <property type="term" value="C:membrane"/>
    <property type="evidence" value="ECO:0007669"/>
    <property type="project" value="UniProtKB-SubCell"/>
</dbReference>
<feature type="transmembrane region" description="Helical" evidence="7">
    <location>
        <begin position="110"/>
        <end position="133"/>
    </location>
</feature>
<evidence type="ECO:0000256" key="7">
    <source>
        <dbReference type="SAM" id="Phobius"/>
    </source>
</evidence>
<feature type="transmembrane region" description="Helical" evidence="7">
    <location>
        <begin position="80"/>
        <end position="98"/>
    </location>
</feature>
<dbReference type="EMBL" id="FPCA01000001">
    <property type="protein sequence ID" value="SFU45986.1"/>
    <property type="molecule type" value="Genomic_DNA"/>
</dbReference>